<keyword evidence="5" id="KW-1185">Reference proteome</keyword>
<dbReference type="InterPro" id="IPR012373">
    <property type="entry name" value="Ferrdict_sens_TM"/>
</dbReference>
<dbReference type="PANTHER" id="PTHR30273:SF2">
    <property type="entry name" value="PROTEIN FECR"/>
    <property type="match status" value="1"/>
</dbReference>
<dbReference type="RefSeq" id="WP_303279179.1">
    <property type="nucleotide sequence ID" value="NZ_JAUOEK010000155.1"/>
</dbReference>
<dbReference type="EMBL" id="JAUOEK010000155">
    <property type="protein sequence ID" value="MDO5971464.1"/>
    <property type="molecule type" value="Genomic_DNA"/>
</dbReference>
<evidence type="ECO:0000313" key="5">
    <source>
        <dbReference type="Proteomes" id="UP001176883"/>
    </source>
</evidence>
<dbReference type="Gene3D" id="3.55.50.30">
    <property type="match status" value="1"/>
</dbReference>
<dbReference type="Pfam" id="PF04773">
    <property type="entry name" value="FecR"/>
    <property type="match status" value="1"/>
</dbReference>
<keyword evidence="1" id="KW-0472">Membrane</keyword>
<accession>A0ABT8WE74</accession>
<dbReference type="InterPro" id="IPR032508">
    <property type="entry name" value="FecR_C"/>
</dbReference>
<keyword evidence="1" id="KW-0812">Transmembrane</keyword>
<comment type="caution">
    <text evidence="4">The sequence shown here is derived from an EMBL/GenBank/DDBJ whole genome shotgun (WGS) entry which is preliminary data.</text>
</comment>
<dbReference type="Proteomes" id="UP001176883">
    <property type="component" value="Unassembled WGS sequence"/>
</dbReference>
<evidence type="ECO:0000259" key="2">
    <source>
        <dbReference type="Pfam" id="PF04773"/>
    </source>
</evidence>
<evidence type="ECO:0000313" key="4">
    <source>
        <dbReference type="EMBL" id="MDO5971464.1"/>
    </source>
</evidence>
<sequence length="309" mass="35661">MEDNKVNNIKKFMNFEFSSEEEKETFKTSDTYAEYKEIIELFDNVKAVHYNESEVLQKLDTARLTKPIENEKKVIPLYKKRLPLSVAASLLLFVSVYLFNIDNNLEHYTLAGESVEILLPDASKVWLNAKSEVAYNKDWETSREIDLKGEGYFEVAKGKTFKVKTSQGTVTVLGTKFNVKQRHDFFEVHCYEGRVSVLYNGKGTILKANDFFNSKTLKKSILKGKGITIKPYWVENMSVFENTPIDQVLADISLQYDVVFIKNNNLNKDLKYTGSYHYDDTEEMVLNVFCESLGLAYVKKGKNIYLNKK</sequence>
<feature type="domain" description="Protein FecR C-terminal" evidence="3">
    <location>
        <begin position="239"/>
        <end position="306"/>
    </location>
</feature>
<gene>
    <name evidence="4" type="ORF">Q4Q35_16780</name>
</gene>
<proteinExistence type="predicted"/>
<dbReference type="PIRSF" id="PIRSF018266">
    <property type="entry name" value="FecR"/>
    <property type="match status" value="1"/>
</dbReference>
<dbReference type="InterPro" id="IPR006860">
    <property type="entry name" value="FecR"/>
</dbReference>
<keyword evidence="1" id="KW-1133">Transmembrane helix</keyword>
<dbReference type="Gene3D" id="2.60.120.1440">
    <property type="match status" value="1"/>
</dbReference>
<reference evidence="4" key="1">
    <citation type="submission" date="2023-07" db="EMBL/GenBank/DDBJ databases">
        <title>Two novel species in the genus Flavivirga.</title>
        <authorList>
            <person name="Kwon K."/>
        </authorList>
    </citation>
    <scope>NUCLEOTIDE SEQUENCE</scope>
    <source>
        <strain evidence="4">KCTC 52353</strain>
    </source>
</reference>
<feature type="transmembrane region" description="Helical" evidence="1">
    <location>
        <begin position="82"/>
        <end position="99"/>
    </location>
</feature>
<dbReference type="PANTHER" id="PTHR30273">
    <property type="entry name" value="PERIPLASMIC SIGNAL SENSOR AND SIGMA FACTOR ACTIVATOR FECR-RELATED"/>
    <property type="match status" value="1"/>
</dbReference>
<evidence type="ECO:0000256" key="1">
    <source>
        <dbReference type="SAM" id="Phobius"/>
    </source>
</evidence>
<organism evidence="4 5">
    <name type="scientific">Flavivirga aquimarina</name>
    <dbReference type="NCBI Taxonomy" id="2027862"/>
    <lineage>
        <taxon>Bacteria</taxon>
        <taxon>Pseudomonadati</taxon>
        <taxon>Bacteroidota</taxon>
        <taxon>Flavobacteriia</taxon>
        <taxon>Flavobacteriales</taxon>
        <taxon>Flavobacteriaceae</taxon>
        <taxon>Flavivirga</taxon>
    </lineage>
</organism>
<evidence type="ECO:0000259" key="3">
    <source>
        <dbReference type="Pfam" id="PF16344"/>
    </source>
</evidence>
<feature type="domain" description="FecR protein" evidence="2">
    <location>
        <begin position="109"/>
        <end position="195"/>
    </location>
</feature>
<protein>
    <submittedName>
        <fullName evidence="4">FecR family protein</fullName>
    </submittedName>
</protein>
<name>A0ABT8WE74_9FLAO</name>
<dbReference type="Pfam" id="PF16344">
    <property type="entry name" value="FecR_C"/>
    <property type="match status" value="1"/>
</dbReference>